<proteinExistence type="inferred from homology"/>
<dbReference type="Gene3D" id="1.10.630.10">
    <property type="entry name" value="Cytochrome P450"/>
    <property type="match status" value="1"/>
</dbReference>
<dbReference type="InterPro" id="IPR036396">
    <property type="entry name" value="Cyt_P450_sf"/>
</dbReference>
<dbReference type="GO" id="GO:0006082">
    <property type="term" value="P:organic acid metabolic process"/>
    <property type="evidence" value="ECO:0007669"/>
    <property type="project" value="TreeGrafter"/>
</dbReference>
<evidence type="ECO:0000256" key="1">
    <source>
        <dbReference type="ARBA" id="ARBA00001971"/>
    </source>
</evidence>
<evidence type="ECO:0000256" key="11">
    <source>
        <dbReference type="RuleBase" id="RU000461"/>
    </source>
</evidence>
<evidence type="ECO:0000256" key="9">
    <source>
        <dbReference type="ARBA" id="ARBA00023136"/>
    </source>
</evidence>
<evidence type="ECO:0000256" key="7">
    <source>
        <dbReference type="ARBA" id="ARBA00023004"/>
    </source>
</evidence>
<keyword evidence="4 10" id="KW-0349">Heme</keyword>
<dbReference type="AlphaFoldDB" id="A0A6P8G1W7"/>
<keyword evidence="9 12" id="KW-0472">Membrane</keyword>
<dbReference type="GO" id="GO:0016020">
    <property type="term" value="C:membrane"/>
    <property type="evidence" value="ECO:0007669"/>
    <property type="project" value="UniProtKB-SubCell"/>
</dbReference>
<evidence type="ECO:0000256" key="4">
    <source>
        <dbReference type="ARBA" id="ARBA00022617"/>
    </source>
</evidence>
<dbReference type="RefSeq" id="XP_031433119.1">
    <property type="nucleotide sequence ID" value="XM_031577259.2"/>
</dbReference>
<dbReference type="GeneID" id="105899772"/>
<keyword evidence="12" id="KW-0812">Transmembrane</keyword>
<keyword evidence="7 10" id="KW-0408">Iron</keyword>
<dbReference type="PROSITE" id="PS00086">
    <property type="entry name" value="CYTOCHROME_P450"/>
    <property type="match status" value="1"/>
</dbReference>
<evidence type="ECO:0000256" key="12">
    <source>
        <dbReference type="SAM" id="Phobius"/>
    </source>
</evidence>
<feature type="binding site" description="axial binding residue" evidence="10">
    <location>
        <position position="440"/>
    </location>
    <ligand>
        <name>heme</name>
        <dbReference type="ChEBI" id="CHEBI:30413"/>
    </ligand>
    <ligandPart>
        <name>Fe</name>
        <dbReference type="ChEBI" id="CHEBI:18248"/>
    </ligandPart>
</feature>
<evidence type="ECO:0000256" key="8">
    <source>
        <dbReference type="ARBA" id="ARBA00023033"/>
    </source>
</evidence>
<comment type="subcellular location">
    <subcellularLocation>
        <location evidence="2">Membrane</location>
    </subcellularLocation>
</comment>
<dbReference type="PANTHER" id="PTHR24300:SF327">
    <property type="entry name" value="CYTOCHROME P450 2F2-RELATED"/>
    <property type="match status" value="1"/>
</dbReference>
<dbReference type="PRINTS" id="PR00385">
    <property type="entry name" value="P450"/>
</dbReference>
<organism evidence="13 14">
    <name type="scientific">Clupea harengus</name>
    <name type="common">Atlantic herring</name>
    <dbReference type="NCBI Taxonomy" id="7950"/>
    <lineage>
        <taxon>Eukaryota</taxon>
        <taxon>Metazoa</taxon>
        <taxon>Chordata</taxon>
        <taxon>Craniata</taxon>
        <taxon>Vertebrata</taxon>
        <taxon>Euteleostomi</taxon>
        <taxon>Actinopterygii</taxon>
        <taxon>Neopterygii</taxon>
        <taxon>Teleostei</taxon>
        <taxon>Clupei</taxon>
        <taxon>Clupeiformes</taxon>
        <taxon>Clupeoidei</taxon>
        <taxon>Clupeidae</taxon>
        <taxon>Clupea</taxon>
    </lineage>
</organism>
<dbReference type="GO" id="GO:0005506">
    <property type="term" value="F:iron ion binding"/>
    <property type="evidence" value="ECO:0007669"/>
    <property type="project" value="InterPro"/>
</dbReference>
<dbReference type="GO" id="GO:0020037">
    <property type="term" value="F:heme binding"/>
    <property type="evidence" value="ECO:0007669"/>
    <property type="project" value="InterPro"/>
</dbReference>
<keyword evidence="13" id="KW-1185">Reference proteome</keyword>
<sequence length="497" mass="56268">MLGWLLYLGLAFSALVLLLVLVLVLLVTPQRGPNFPPGPPAFPLLGNLLQLSMKNPLPDLNKIAHRYGNVYSLFLGRRPAVMLHGLQAVKEALMMRATDFAGRPQGLMVNHVTDSKGLIMADYGPAWKEHRRFALSAMRNFGLGKVTMEQRILKETAFICSHFEKNARTPVNPQGLIHSAASNIICSILFGTRYDYEDNVLSFIIKSFKENAEAANSAWAMIYDTLPLLRRLPLPFQKIFKNYDALKKHTRDIIAEHKQTRVLGEPRDVIDCYLDEMEKRGTVGSCLDEERLVMLLLDLHFAGTDTSSNTILTALLYLTTYRDAQVLCQHEIDSVLGESPDVSYDDRHQMPFFMATIHEIQRLANIAPLGVFHATTRNTTLMGYHIPQGTLVITNLTSVLHEASHWERPHEFFPAHFLNSRGEFVKPEAFLAFSAGPRVCLGEALARMELFLILVTLLRRFHFVWPKSKSKPDLKPVFGGIQAPKPYYLEAHPRRRK</sequence>
<comment type="cofactor">
    <cofactor evidence="1 10">
        <name>heme</name>
        <dbReference type="ChEBI" id="CHEBI:30413"/>
    </cofactor>
</comment>
<accession>A0A6P8G1W7</accession>
<dbReference type="Proteomes" id="UP000515152">
    <property type="component" value="Chromosome 12"/>
</dbReference>
<keyword evidence="6 11" id="KW-0560">Oxidoreductase</keyword>
<gene>
    <name evidence="14" type="primary">LOC105899772</name>
</gene>
<comment type="similarity">
    <text evidence="3 11">Belongs to the cytochrome P450 family.</text>
</comment>
<dbReference type="FunFam" id="1.10.630.10:FF:000004">
    <property type="entry name" value="cytochrome P450 2D15 isoform X1"/>
    <property type="match status" value="1"/>
</dbReference>
<evidence type="ECO:0000313" key="14">
    <source>
        <dbReference type="RefSeq" id="XP_031433119.1"/>
    </source>
</evidence>
<dbReference type="GO" id="GO:0016712">
    <property type="term" value="F:oxidoreductase activity, acting on paired donors, with incorporation or reduction of molecular oxygen, reduced flavin or flavoprotein as one donor, and incorporation of one atom of oxygen"/>
    <property type="evidence" value="ECO:0007669"/>
    <property type="project" value="TreeGrafter"/>
</dbReference>
<evidence type="ECO:0000256" key="5">
    <source>
        <dbReference type="ARBA" id="ARBA00022723"/>
    </source>
</evidence>
<evidence type="ECO:0000313" key="13">
    <source>
        <dbReference type="Proteomes" id="UP000515152"/>
    </source>
</evidence>
<dbReference type="GO" id="GO:0005737">
    <property type="term" value="C:cytoplasm"/>
    <property type="evidence" value="ECO:0007669"/>
    <property type="project" value="TreeGrafter"/>
</dbReference>
<dbReference type="PRINTS" id="PR00463">
    <property type="entry name" value="EP450I"/>
</dbReference>
<feature type="transmembrane region" description="Helical" evidence="12">
    <location>
        <begin position="6"/>
        <end position="27"/>
    </location>
</feature>
<evidence type="ECO:0000256" key="6">
    <source>
        <dbReference type="ARBA" id="ARBA00023002"/>
    </source>
</evidence>
<dbReference type="PANTHER" id="PTHR24300">
    <property type="entry name" value="CYTOCHROME P450 508A4-RELATED"/>
    <property type="match status" value="1"/>
</dbReference>
<dbReference type="OrthoDB" id="3934656at2759"/>
<dbReference type="InterPro" id="IPR017972">
    <property type="entry name" value="Cyt_P450_CS"/>
</dbReference>
<keyword evidence="12" id="KW-1133">Transmembrane helix</keyword>
<dbReference type="InterPro" id="IPR002401">
    <property type="entry name" value="Cyt_P450_E_grp-I"/>
</dbReference>
<dbReference type="GO" id="GO:0006805">
    <property type="term" value="P:xenobiotic metabolic process"/>
    <property type="evidence" value="ECO:0007669"/>
    <property type="project" value="TreeGrafter"/>
</dbReference>
<evidence type="ECO:0000256" key="10">
    <source>
        <dbReference type="PIRSR" id="PIRSR602401-1"/>
    </source>
</evidence>
<keyword evidence="8 11" id="KW-0503">Monooxygenase</keyword>
<evidence type="ECO:0000256" key="2">
    <source>
        <dbReference type="ARBA" id="ARBA00004370"/>
    </source>
</evidence>
<name>A0A6P8G1W7_CLUHA</name>
<dbReference type="InterPro" id="IPR050182">
    <property type="entry name" value="Cytochrome_P450_fam2"/>
</dbReference>
<protein>
    <submittedName>
        <fullName evidence="14">Cytochrome P450 2D14-like</fullName>
    </submittedName>
</protein>
<dbReference type="SUPFAM" id="SSF48264">
    <property type="entry name" value="Cytochrome P450"/>
    <property type="match status" value="1"/>
</dbReference>
<dbReference type="Pfam" id="PF00067">
    <property type="entry name" value="p450"/>
    <property type="match status" value="1"/>
</dbReference>
<dbReference type="InterPro" id="IPR001128">
    <property type="entry name" value="Cyt_P450"/>
</dbReference>
<reference evidence="14" key="1">
    <citation type="submission" date="2025-08" db="UniProtKB">
        <authorList>
            <consortium name="RefSeq"/>
        </authorList>
    </citation>
    <scope>IDENTIFICATION</scope>
</reference>
<dbReference type="KEGG" id="char:105899772"/>
<evidence type="ECO:0000256" key="3">
    <source>
        <dbReference type="ARBA" id="ARBA00010617"/>
    </source>
</evidence>
<keyword evidence="5 10" id="KW-0479">Metal-binding</keyword>